<evidence type="ECO:0000256" key="1">
    <source>
        <dbReference type="ARBA" id="ARBA00008270"/>
    </source>
</evidence>
<dbReference type="NCBIfam" id="TIGR00654">
    <property type="entry name" value="PhzF_family"/>
    <property type="match status" value="1"/>
</dbReference>
<reference evidence="3 4" key="1">
    <citation type="submission" date="2021-03" db="EMBL/GenBank/DDBJ databases">
        <title>Winogradskyella sp. nov., isolated from costal sediment.</title>
        <authorList>
            <person name="Gao C."/>
        </authorList>
    </citation>
    <scope>NUCLEOTIDE SEQUENCE [LARGE SCALE GENOMIC DNA]</scope>
    <source>
        <strain evidence="3 4">DF17</strain>
    </source>
</reference>
<dbReference type="InterPro" id="IPR003719">
    <property type="entry name" value="Phenazine_PhzF-like"/>
</dbReference>
<sequence>MTNTIYQVDAFTNSLFGGNPAAVCPLDKWLSDDQLQNIAMENNLSETAFYVRDGNRYLIRWFTPEVEVDLCGHATLASAFVLFNHENHLGDTIELFSERSGNLTVTKHGDWLTLNFPSDDIKQLELTENLYSGFNIRPKAVYKGKTDYLFVFDNETDIKNLNPDFAEIGKLDCRGIIVTAKGSTVDFVSRFFTPQCGINEDPVTGSAHTSLAPYWAEQLNKTSLTAMQLSEREGYLKCKHLESRVEISGQAKLYMTGTIILE</sequence>
<dbReference type="EMBL" id="JAGEVF010000011">
    <property type="protein sequence ID" value="MBO3117676.1"/>
    <property type="molecule type" value="Genomic_DNA"/>
</dbReference>
<dbReference type="PIRSF" id="PIRSF016184">
    <property type="entry name" value="PhzC_PhzF"/>
    <property type="match status" value="1"/>
</dbReference>
<dbReference type="Pfam" id="PF02567">
    <property type="entry name" value="PhzC-PhzF"/>
    <property type="match status" value="1"/>
</dbReference>
<accession>A0ABS3T4K2</accession>
<proteinExistence type="inferred from homology"/>
<organism evidence="3 4">
    <name type="scientific">Winogradskyella pelagia</name>
    <dbReference type="NCBI Taxonomy" id="2819984"/>
    <lineage>
        <taxon>Bacteria</taxon>
        <taxon>Pseudomonadati</taxon>
        <taxon>Bacteroidota</taxon>
        <taxon>Flavobacteriia</taxon>
        <taxon>Flavobacteriales</taxon>
        <taxon>Flavobacteriaceae</taxon>
        <taxon>Winogradskyella</taxon>
    </lineage>
</organism>
<dbReference type="PANTHER" id="PTHR13774">
    <property type="entry name" value="PHENAZINE BIOSYNTHESIS PROTEIN"/>
    <property type="match status" value="1"/>
</dbReference>
<dbReference type="PANTHER" id="PTHR13774:SF17">
    <property type="entry name" value="PHENAZINE BIOSYNTHESIS-LIKE DOMAIN-CONTAINING PROTEIN"/>
    <property type="match status" value="1"/>
</dbReference>
<name>A0ABS3T4K2_9FLAO</name>
<evidence type="ECO:0000256" key="2">
    <source>
        <dbReference type="ARBA" id="ARBA00023235"/>
    </source>
</evidence>
<comment type="caution">
    <text evidence="3">The sequence shown here is derived from an EMBL/GenBank/DDBJ whole genome shotgun (WGS) entry which is preliminary data.</text>
</comment>
<dbReference type="SUPFAM" id="SSF54506">
    <property type="entry name" value="Diaminopimelate epimerase-like"/>
    <property type="match status" value="1"/>
</dbReference>
<keyword evidence="4" id="KW-1185">Reference proteome</keyword>
<dbReference type="RefSeq" id="WP_208155030.1">
    <property type="nucleotide sequence ID" value="NZ_JAGEVF010000011.1"/>
</dbReference>
<dbReference type="Proteomes" id="UP000676776">
    <property type="component" value="Unassembled WGS sequence"/>
</dbReference>
<gene>
    <name evidence="3" type="ORF">J4050_13045</name>
</gene>
<dbReference type="Gene3D" id="3.10.310.10">
    <property type="entry name" value="Diaminopimelate Epimerase, Chain A, domain 1"/>
    <property type="match status" value="2"/>
</dbReference>
<protein>
    <submittedName>
        <fullName evidence="3">PhzF family phenazine biosynthesis protein</fullName>
    </submittedName>
</protein>
<comment type="similarity">
    <text evidence="1">Belongs to the PhzF family.</text>
</comment>
<evidence type="ECO:0000313" key="3">
    <source>
        <dbReference type="EMBL" id="MBO3117676.1"/>
    </source>
</evidence>
<keyword evidence="2" id="KW-0413">Isomerase</keyword>
<evidence type="ECO:0000313" key="4">
    <source>
        <dbReference type="Proteomes" id="UP000676776"/>
    </source>
</evidence>